<reference evidence="4" key="3">
    <citation type="submission" date="2012-09" db="EMBL/GenBank/DDBJ databases">
        <authorList>
            <consortium name="VectorBase"/>
        </authorList>
    </citation>
    <scope>NUCLEOTIDE SEQUENCE</scope>
    <source>
        <strain evidence="4">Liverpool</strain>
    </source>
</reference>
<dbReference type="InterPro" id="IPR002557">
    <property type="entry name" value="Chitin-bd_dom"/>
</dbReference>
<dbReference type="SMART" id="SM00494">
    <property type="entry name" value="ChtBD2"/>
    <property type="match status" value="1"/>
</dbReference>
<dbReference type="Proteomes" id="UP000682892">
    <property type="component" value="Unassembled WGS sequence"/>
</dbReference>
<dbReference type="AlphaFoldDB" id="Q16GB0"/>
<evidence type="ECO:0000313" key="5">
    <source>
        <dbReference type="Proteomes" id="UP000682892"/>
    </source>
</evidence>
<sequence>MARLAILLALCAMCRLNWAQNGYNYDRPDSGLGIASTSRPGFPGTSPAGYPTPSGFGGVAGSTTPSYQFGSTGYPSGRPSGPGFGQPGTVGPTGSAGYPAAGQPDFIGTGSFQGTSVGGTGFGNVGTGSGFTGDNVGFPSIGSRPTSGGAGQQRPTGGIGSVQPSPSGPAGDSVGRPGGSSNDGQYEGGDYSAIPGEPGVDYPIFSEIPETSFDCKQQPYPGYYADVEAQCQVFHICALNRTFDFLCPNGTIFSQEHFVCVWWNQFDCASAPGLFEKNANLYDTPQGSRLPSDGYPGGQPGTAPGVGSPTGPTAGGAPYPGRTQGGRPSGGQIGGLPGASPIGIPGGSPVGPPTGASLGPQGTAPGYPTGPAGGYPSARPTGGFQQGGQIPSNVPTGYPAAGVPTGPAFPSGPSQQGYPAPGQPEGQFSPSPQLPTREYLPPRQG</sequence>
<dbReference type="EMBL" id="CH478301">
    <property type="protein sequence ID" value="EAT33272.1"/>
    <property type="molecule type" value="Genomic_DNA"/>
</dbReference>
<gene>
    <name evidence="4" type="ORF">AaeL_AAEL014445</name>
</gene>
<accession>Q16GB0</accession>
<dbReference type="PANTHER" id="PTHR22933">
    <property type="entry name" value="FI18007P1-RELATED"/>
    <property type="match status" value="1"/>
</dbReference>
<feature type="compositionally biased region" description="Low complexity" evidence="1">
    <location>
        <begin position="301"/>
        <end position="321"/>
    </location>
</feature>
<evidence type="ECO:0000256" key="2">
    <source>
        <dbReference type="SAM" id="SignalP"/>
    </source>
</evidence>
<keyword evidence="2" id="KW-0732">Signal</keyword>
<dbReference type="InterPro" id="IPR052976">
    <property type="entry name" value="Scoloptoxin-like"/>
</dbReference>
<dbReference type="GO" id="GO:0005576">
    <property type="term" value="C:extracellular region"/>
    <property type="evidence" value="ECO:0007669"/>
    <property type="project" value="InterPro"/>
</dbReference>
<protein>
    <submittedName>
        <fullName evidence="4">AAEL014445-PA</fullName>
    </submittedName>
</protein>
<feature type="region of interest" description="Disordered" evidence="1">
    <location>
        <begin position="133"/>
        <end position="193"/>
    </location>
</feature>
<dbReference type="HOGENOM" id="CLU_029678_0_0_1"/>
<dbReference type="Pfam" id="PF01607">
    <property type="entry name" value="CBM_14"/>
    <property type="match status" value="1"/>
</dbReference>
<reference evidence="4" key="1">
    <citation type="submission" date="2005-10" db="EMBL/GenBank/DDBJ databases">
        <authorList>
            <person name="Loftus B.J."/>
            <person name="Nene V.M."/>
            <person name="Hannick L.I."/>
            <person name="Bidwell S."/>
            <person name="Haas B."/>
            <person name="Amedeo P."/>
            <person name="Orvis J."/>
            <person name="Wortman J.R."/>
            <person name="White O.R."/>
            <person name="Salzberg S."/>
            <person name="Shumway M."/>
            <person name="Koo H."/>
            <person name="Zhao Y."/>
            <person name="Holmes M."/>
            <person name="Miller J."/>
            <person name="Schatz M."/>
            <person name="Pop M."/>
            <person name="Pai G."/>
            <person name="Utterback T."/>
            <person name="Rogers Y.-H."/>
            <person name="Kravitz S."/>
            <person name="Fraser C.M."/>
        </authorList>
    </citation>
    <scope>NUCLEOTIDE SEQUENCE</scope>
    <source>
        <strain evidence="4">Liverpool</strain>
    </source>
</reference>
<dbReference type="OMA" id="YEYNKPG"/>
<feature type="compositionally biased region" description="Gly residues" evidence="1">
    <location>
        <begin position="323"/>
        <end position="337"/>
    </location>
</feature>
<dbReference type="eggNOG" id="ENOG502RTJP">
    <property type="taxonomic scope" value="Eukaryota"/>
</dbReference>
<evidence type="ECO:0000313" key="4">
    <source>
        <dbReference type="EMBL" id="EAT33272.1"/>
    </source>
</evidence>
<evidence type="ECO:0000259" key="3">
    <source>
        <dbReference type="PROSITE" id="PS50940"/>
    </source>
</evidence>
<organism evidence="4 5">
    <name type="scientific">Aedes aegypti</name>
    <name type="common">Yellowfever mosquito</name>
    <name type="synonym">Culex aegypti</name>
    <dbReference type="NCBI Taxonomy" id="7159"/>
    <lineage>
        <taxon>Eukaryota</taxon>
        <taxon>Metazoa</taxon>
        <taxon>Ecdysozoa</taxon>
        <taxon>Arthropoda</taxon>
        <taxon>Hexapoda</taxon>
        <taxon>Insecta</taxon>
        <taxon>Pterygota</taxon>
        <taxon>Neoptera</taxon>
        <taxon>Endopterygota</taxon>
        <taxon>Diptera</taxon>
        <taxon>Nematocera</taxon>
        <taxon>Culicoidea</taxon>
        <taxon>Culicidae</taxon>
        <taxon>Culicinae</taxon>
        <taxon>Aedini</taxon>
        <taxon>Aedes</taxon>
        <taxon>Stegomyia</taxon>
    </lineage>
</organism>
<feature type="region of interest" description="Disordered" evidence="1">
    <location>
        <begin position="78"/>
        <end position="99"/>
    </location>
</feature>
<feature type="compositionally biased region" description="Low complexity" evidence="1">
    <location>
        <begin position="353"/>
        <end position="376"/>
    </location>
</feature>
<dbReference type="GO" id="GO:0008061">
    <property type="term" value="F:chitin binding"/>
    <property type="evidence" value="ECO:0007669"/>
    <property type="project" value="InterPro"/>
</dbReference>
<dbReference type="InterPro" id="IPR036508">
    <property type="entry name" value="Chitin-bd_dom_sf"/>
</dbReference>
<feature type="domain" description="Chitin-binding type-2" evidence="3">
    <location>
        <begin position="212"/>
        <end position="270"/>
    </location>
</feature>
<dbReference type="SUPFAM" id="SSF57625">
    <property type="entry name" value="Invertebrate chitin-binding proteins"/>
    <property type="match status" value="1"/>
</dbReference>
<dbReference type="Gene3D" id="2.170.140.10">
    <property type="entry name" value="Chitin binding domain"/>
    <property type="match status" value="1"/>
</dbReference>
<feature type="chain" id="PRO_5030175053" evidence="2">
    <location>
        <begin position="20"/>
        <end position="445"/>
    </location>
</feature>
<dbReference type="VEuPathDB" id="VectorBase:AAEL005622"/>
<proteinExistence type="predicted"/>
<dbReference type="PANTHER" id="PTHR22933:SF42">
    <property type="entry name" value="FI18455P1-RELATED"/>
    <property type="match status" value="1"/>
</dbReference>
<dbReference type="PROSITE" id="PS50940">
    <property type="entry name" value="CHIT_BIND_II"/>
    <property type="match status" value="1"/>
</dbReference>
<evidence type="ECO:0000256" key="1">
    <source>
        <dbReference type="SAM" id="MobiDB-lite"/>
    </source>
</evidence>
<reference evidence="4" key="2">
    <citation type="journal article" date="2007" name="Science">
        <title>Genome sequence of Aedes aegypti, a major arbovirus vector.</title>
        <authorList>
            <person name="Nene V."/>
            <person name="Wortman J.R."/>
            <person name="Lawson D."/>
            <person name="Haas B."/>
            <person name="Kodira C."/>
            <person name="Tu Z.J."/>
            <person name="Loftus B."/>
            <person name="Xi Z."/>
            <person name="Megy K."/>
            <person name="Grabherr M."/>
            <person name="Ren Q."/>
            <person name="Zdobnov E.M."/>
            <person name="Lobo N.F."/>
            <person name="Campbell K.S."/>
            <person name="Brown S.E."/>
            <person name="Bonaldo M.F."/>
            <person name="Zhu J."/>
            <person name="Sinkins S.P."/>
            <person name="Hogenkamp D.G."/>
            <person name="Amedeo P."/>
            <person name="Arensburger P."/>
            <person name="Atkinson P.W."/>
            <person name="Bidwell S."/>
            <person name="Biedler J."/>
            <person name="Birney E."/>
            <person name="Bruggner R.V."/>
            <person name="Costas J."/>
            <person name="Coy M.R."/>
            <person name="Crabtree J."/>
            <person name="Crawford M."/>
            <person name="Debruyn B."/>
            <person name="Decaprio D."/>
            <person name="Eiglmeier K."/>
            <person name="Eisenstadt E."/>
            <person name="El-Dorry H."/>
            <person name="Gelbart W.M."/>
            <person name="Gomes S.L."/>
            <person name="Hammond M."/>
            <person name="Hannick L.I."/>
            <person name="Hogan J.R."/>
            <person name="Holmes M.H."/>
            <person name="Jaffe D."/>
            <person name="Johnston J.S."/>
            <person name="Kennedy R.C."/>
            <person name="Koo H."/>
            <person name="Kravitz S."/>
            <person name="Kriventseva E.V."/>
            <person name="Kulp D."/>
            <person name="Labutti K."/>
            <person name="Lee E."/>
            <person name="Li S."/>
            <person name="Lovin D.D."/>
            <person name="Mao C."/>
            <person name="Mauceli E."/>
            <person name="Menck C.F."/>
            <person name="Miller J.R."/>
            <person name="Montgomery P."/>
            <person name="Mori A."/>
            <person name="Nascimento A.L."/>
            <person name="Naveira H.F."/>
            <person name="Nusbaum C."/>
            <person name="O'leary S."/>
            <person name="Orvis J."/>
            <person name="Pertea M."/>
            <person name="Quesneville H."/>
            <person name="Reidenbach K.R."/>
            <person name="Rogers Y.H."/>
            <person name="Roth C.W."/>
            <person name="Schneider J.R."/>
            <person name="Schatz M."/>
            <person name="Shumway M."/>
            <person name="Stanke M."/>
            <person name="Stinson E.O."/>
            <person name="Tubio J.M."/>
            <person name="Vanzee J.P."/>
            <person name="Verjovski-Almeida S."/>
            <person name="Werner D."/>
            <person name="White O."/>
            <person name="Wyder S."/>
            <person name="Zeng Q."/>
            <person name="Zhao Q."/>
            <person name="Zhao Y."/>
            <person name="Hill C.A."/>
            <person name="Raikhel A.S."/>
            <person name="Soares M.B."/>
            <person name="Knudson D.L."/>
            <person name="Lee N.H."/>
            <person name="Galagan J."/>
            <person name="Salzberg S.L."/>
            <person name="Paulsen I.T."/>
            <person name="Dimopoulos G."/>
            <person name="Collins F.H."/>
            <person name="Birren B."/>
            <person name="Fraser-Liggett C.M."/>
            <person name="Severson D.W."/>
        </authorList>
    </citation>
    <scope>NUCLEOTIDE SEQUENCE [LARGE SCALE GENOMIC DNA]</scope>
    <source>
        <strain evidence="4">Liverpool</strain>
    </source>
</reference>
<name>Q16GB0_AEDAE</name>
<feature type="region of interest" description="Disordered" evidence="1">
    <location>
        <begin position="285"/>
        <end position="445"/>
    </location>
</feature>
<feature type="signal peptide" evidence="2">
    <location>
        <begin position="1"/>
        <end position="19"/>
    </location>
</feature>
<dbReference type="PaxDb" id="7159-AAEL014445-PA"/>
<dbReference type="KEGG" id="aag:5564435"/>